<dbReference type="AlphaFoldDB" id="A0AAU7CPX8"/>
<dbReference type="PROSITE" id="PS50110">
    <property type="entry name" value="RESPONSE_REGULATORY"/>
    <property type="match status" value="1"/>
</dbReference>
<accession>A0AAU7CPX8</accession>
<dbReference type="GO" id="GO:0006355">
    <property type="term" value="P:regulation of DNA-templated transcription"/>
    <property type="evidence" value="ECO:0007669"/>
    <property type="project" value="InterPro"/>
</dbReference>
<dbReference type="Pfam" id="PF00072">
    <property type="entry name" value="Response_reg"/>
    <property type="match status" value="1"/>
</dbReference>
<feature type="domain" description="HTH luxR-type" evidence="7">
    <location>
        <begin position="147"/>
        <end position="212"/>
    </location>
</feature>
<evidence type="ECO:0000256" key="3">
    <source>
        <dbReference type="ARBA" id="ARBA00023015"/>
    </source>
</evidence>
<keyword evidence="3" id="KW-0805">Transcription regulation</keyword>
<dbReference type="InterPro" id="IPR016032">
    <property type="entry name" value="Sig_transdc_resp-reg_C-effctor"/>
</dbReference>
<dbReference type="FunFam" id="3.40.50.2300:FF:000018">
    <property type="entry name" value="DNA-binding transcriptional regulator NtrC"/>
    <property type="match status" value="1"/>
</dbReference>
<evidence type="ECO:0000256" key="4">
    <source>
        <dbReference type="ARBA" id="ARBA00023125"/>
    </source>
</evidence>
<dbReference type="SMART" id="SM00448">
    <property type="entry name" value="REC"/>
    <property type="match status" value="1"/>
</dbReference>
<evidence type="ECO:0000256" key="5">
    <source>
        <dbReference type="ARBA" id="ARBA00023163"/>
    </source>
</evidence>
<evidence type="ECO:0000259" key="8">
    <source>
        <dbReference type="PROSITE" id="PS50110"/>
    </source>
</evidence>
<dbReference type="Pfam" id="PF00196">
    <property type="entry name" value="GerE"/>
    <property type="match status" value="1"/>
</dbReference>
<dbReference type="InterPro" id="IPR001789">
    <property type="entry name" value="Sig_transdc_resp-reg_receiver"/>
</dbReference>
<dbReference type="GO" id="GO:0000160">
    <property type="term" value="P:phosphorelay signal transduction system"/>
    <property type="evidence" value="ECO:0007669"/>
    <property type="project" value="UniProtKB-KW"/>
</dbReference>
<keyword evidence="1 6" id="KW-0597">Phosphoprotein</keyword>
<proteinExistence type="predicted"/>
<keyword evidence="5" id="KW-0804">Transcription</keyword>
<dbReference type="InterPro" id="IPR000792">
    <property type="entry name" value="Tscrpt_reg_LuxR_C"/>
</dbReference>
<sequence length="223" mass="24790">MMENDKAIGVKAEREPTVYIVDDDLDMRDSLQWLMKTVGLRAEVFPSASSFLASFKTGGAGCLVFDVRMPGTGGLDLYEELVARGEGMPVIFITAFADVPMAIRAMKSGAIEFVEKPFNRQSLLDRVQRAIKNDVERLRQKADRDAALRRFRLLTDKEREVLALIKEGQPNKAISAALGITPRAVEMRRAGLMKKLGARNLAELFRLSIEAESATDKNLGDDR</sequence>
<reference evidence="9" key="1">
    <citation type="submission" date="2024-05" db="EMBL/GenBank/DDBJ databases">
        <title>Planctomycetes of the genus Singulisphaera possess chitinolytic capabilities.</title>
        <authorList>
            <person name="Ivanova A."/>
        </authorList>
    </citation>
    <scope>NUCLEOTIDE SEQUENCE</scope>
    <source>
        <strain evidence="9">Ch08T</strain>
    </source>
</reference>
<dbReference type="InterPro" id="IPR011006">
    <property type="entry name" value="CheY-like_superfamily"/>
</dbReference>
<dbReference type="CDD" id="cd17537">
    <property type="entry name" value="REC_FixJ"/>
    <property type="match status" value="1"/>
</dbReference>
<dbReference type="EMBL" id="CP155447">
    <property type="protein sequence ID" value="XBH07627.1"/>
    <property type="molecule type" value="Genomic_DNA"/>
</dbReference>
<dbReference type="SUPFAM" id="SSF46894">
    <property type="entry name" value="C-terminal effector domain of the bipartite response regulators"/>
    <property type="match status" value="1"/>
</dbReference>
<evidence type="ECO:0000259" key="7">
    <source>
        <dbReference type="PROSITE" id="PS50043"/>
    </source>
</evidence>
<dbReference type="PROSITE" id="PS50043">
    <property type="entry name" value="HTH_LUXR_2"/>
    <property type="match status" value="1"/>
</dbReference>
<dbReference type="SUPFAM" id="SSF52172">
    <property type="entry name" value="CheY-like"/>
    <property type="match status" value="1"/>
</dbReference>
<dbReference type="RefSeq" id="WP_406700466.1">
    <property type="nucleotide sequence ID" value="NZ_CP155447.1"/>
</dbReference>
<feature type="modified residue" description="4-aspartylphosphate" evidence="6">
    <location>
        <position position="66"/>
    </location>
</feature>
<evidence type="ECO:0000256" key="2">
    <source>
        <dbReference type="ARBA" id="ARBA00023012"/>
    </source>
</evidence>
<protein>
    <submittedName>
        <fullName evidence="9">Response regulator</fullName>
    </submittedName>
</protein>
<dbReference type="PRINTS" id="PR00038">
    <property type="entry name" value="HTHLUXR"/>
</dbReference>
<dbReference type="PANTHER" id="PTHR44688:SF16">
    <property type="entry name" value="DNA-BINDING TRANSCRIPTIONAL ACTIVATOR DEVR_DOSR"/>
    <property type="match status" value="1"/>
</dbReference>
<dbReference type="Gene3D" id="1.10.10.10">
    <property type="entry name" value="Winged helix-like DNA-binding domain superfamily/Winged helix DNA-binding domain"/>
    <property type="match status" value="1"/>
</dbReference>
<dbReference type="SMART" id="SM00421">
    <property type="entry name" value="HTH_LUXR"/>
    <property type="match status" value="1"/>
</dbReference>
<dbReference type="Gene3D" id="3.40.50.2300">
    <property type="match status" value="1"/>
</dbReference>
<dbReference type="PANTHER" id="PTHR44688">
    <property type="entry name" value="DNA-BINDING TRANSCRIPTIONAL ACTIVATOR DEVR_DOSR"/>
    <property type="match status" value="1"/>
</dbReference>
<name>A0AAU7CPX8_9BACT</name>
<dbReference type="GO" id="GO:0003677">
    <property type="term" value="F:DNA binding"/>
    <property type="evidence" value="ECO:0007669"/>
    <property type="project" value="UniProtKB-KW"/>
</dbReference>
<dbReference type="CDD" id="cd06170">
    <property type="entry name" value="LuxR_C_like"/>
    <property type="match status" value="1"/>
</dbReference>
<organism evidence="9">
    <name type="scientific">Singulisphaera sp. Ch08</name>
    <dbReference type="NCBI Taxonomy" id="3120278"/>
    <lineage>
        <taxon>Bacteria</taxon>
        <taxon>Pseudomonadati</taxon>
        <taxon>Planctomycetota</taxon>
        <taxon>Planctomycetia</taxon>
        <taxon>Isosphaerales</taxon>
        <taxon>Isosphaeraceae</taxon>
        <taxon>Singulisphaera</taxon>
    </lineage>
</organism>
<keyword evidence="4" id="KW-0238">DNA-binding</keyword>
<feature type="domain" description="Response regulatory" evidence="8">
    <location>
        <begin position="17"/>
        <end position="131"/>
    </location>
</feature>
<evidence type="ECO:0000256" key="1">
    <source>
        <dbReference type="ARBA" id="ARBA00022553"/>
    </source>
</evidence>
<gene>
    <name evidence="9" type="ORF">V5E97_16795</name>
</gene>
<evidence type="ECO:0000256" key="6">
    <source>
        <dbReference type="PROSITE-ProRule" id="PRU00169"/>
    </source>
</evidence>
<dbReference type="InterPro" id="IPR036388">
    <property type="entry name" value="WH-like_DNA-bd_sf"/>
</dbReference>
<keyword evidence="2" id="KW-0902">Two-component regulatory system</keyword>
<evidence type="ECO:0000313" key="9">
    <source>
        <dbReference type="EMBL" id="XBH07627.1"/>
    </source>
</evidence>